<keyword evidence="4" id="KW-1185">Reference proteome</keyword>
<organism evidence="3 4">
    <name type="scientific">Tsukamurella spumae</name>
    <dbReference type="NCBI Taxonomy" id="44753"/>
    <lineage>
        <taxon>Bacteria</taxon>
        <taxon>Bacillati</taxon>
        <taxon>Actinomycetota</taxon>
        <taxon>Actinomycetes</taxon>
        <taxon>Mycobacteriales</taxon>
        <taxon>Tsukamurellaceae</taxon>
        <taxon>Tsukamurella</taxon>
    </lineage>
</organism>
<evidence type="ECO:0008006" key="5">
    <source>
        <dbReference type="Google" id="ProtNLM"/>
    </source>
</evidence>
<dbReference type="PROSITE" id="PS51257">
    <property type="entry name" value="PROKAR_LIPOPROTEIN"/>
    <property type="match status" value="1"/>
</dbReference>
<evidence type="ECO:0000313" key="4">
    <source>
        <dbReference type="Proteomes" id="UP000582646"/>
    </source>
</evidence>
<keyword evidence="2" id="KW-0732">Signal</keyword>
<feature type="chain" id="PRO_5038756662" description="Sensor domain-containing protein" evidence="2">
    <location>
        <begin position="23"/>
        <end position="280"/>
    </location>
</feature>
<gene>
    <name evidence="3" type="ORF">HF999_15025</name>
</gene>
<proteinExistence type="predicted"/>
<dbReference type="EMBL" id="JAAXOQ010000020">
    <property type="protein sequence ID" value="NKY19675.1"/>
    <property type="molecule type" value="Genomic_DNA"/>
</dbReference>
<dbReference type="AlphaFoldDB" id="A0A846X515"/>
<protein>
    <recommendedName>
        <fullName evidence="5">Sensor domain-containing protein</fullName>
    </recommendedName>
</protein>
<dbReference type="RefSeq" id="WP_168546665.1">
    <property type="nucleotide sequence ID" value="NZ_BAAAKS010000020.1"/>
</dbReference>
<sequence>MNKFGTVTAVALTAALAGCSTAGVDTPSPSPAPGSISPSAAASTVARSYPGLFPEYRATFHPDHTDLGGRSNAELARLLPSAAAFPVGGTVAPADTAAEDGSGLGLHGQSDGETRPAQCLYTPFGKNFSRAADGSDWNLYYAASVAYRAPDGSTITATVDRQRAGSDVFALTAQWIKDCGAYQRAQPSFARPEVRTVSVEDAFGPGASIDGVPTYRYVSDVTPLDDDSAGKPLAKSGGSSRTVLARVRSVVVTVQGTGAVSQDVLDRVLGDVIAKAKAAN</sequence>
<evidence type="ECO:0000256" key="1">
    <source>
        <dbReference type="SAM" id="MobiDB-lite"/>
    </source>
</evidence>
<evidence type="ECO:0000256" key="2">
    <source>
        <dbReference type="SAM" id="SignalP"/>
    </source>
</evidence>
<dbReference type="Proteomes" id="UP000582646">
    <property type="component" value="Unassembled WGS sequence"/>
</dbReference>
<comment type="caution">
    <text evidence="3">The sequence shown here is derived from an EMBL/GenBank/DDBJ whole genome shotgun (WGS) entry which is preliminary data.</text>
</comment>
<reference evidence="3 4" key="1">
    <citation type="submission" date="2020-04" db="EMBL/GenBank/DDBJ databases">
        <title>MicrobeNet Type strains.</title>
        <authorList>
            <person name="Nicholson A.C."/>
        </authorList>
    </citation>
    <scope>NUCLEOTIDE SEQUENCE [LARGE SCALE GENOMIC DNA]</scope>
    <source>
        <strain evidence="3 4">DSM 44113</strain>
    </source>
</reference>
<accession>A0A846X515</accession>
<name>A0A846X515_9ACTN</name>
<feature type="region of interest" description="Disordered" evidence="1">
    <location>
        <begin position="94"/>
        <end position="113"/>
    </location>
</feature>
<evidence type="ECO:0000313" key="3">
    <source>
        <dbReference type="EMBL" id="NKY19675.1"/>
    </source>
</evidence>
<feature type="signal peptide" evidence="2">
    <location>
        <begin position="1"/>
        <end position="22"/>
    </location>
</feature>